<evidence type="ECO:0000313" key="2">
    <source>
        <dbReference type="WBParaSite" id="Minc3s00076g03729"/>
    </source>
</evidence>
<evidence type="ECO:0000313" key="1">
    <source>
        <dbReference type="Proteomes" id="UP000887563"/>
    </source>
</evidence>
<keyword evidence="1" id="KW-1185">Reference proteome</keyword>
<dbReference type="AlphaFoldDB" id="A0A914KQH0"/>
<sequence length="68" mass="7661">MRTILRCILPIWSIFTRNSWFASNSSNSSLSLSTWRACRSGWAIISCFAFTDNRLCSSITIIGVNVRA</sequence>
<name>A0A914KQH0_MELIC</name>
<dbReference type="WBParaSite" id="Minc3s00076g03729">
    <property type="protein sequence ID" value="Minc3s00076g03729"/>
    <property type="gene ID" value="Minc3s00076g03729"/>
</dbReference>
<organism evidence="1 2">
    <name type="scientific">Meloidogyne incognita</name>
    <name type="common">Southern root-knot nematode worm</name>
    <name type="synonym">Oxyuris incognita</name>
    <dbReference type="NCBI Taxonomy" id="6306"/>
    <lineage>
        <taxon>Eukaryota</taxon>
        <taxon>Metazoa</taxon>
        <taxon>Ecdysozoa</taxon>
        <taxon>Nematoda</taxon>
        <taxon>Chromadorea</taxon>
        <taxon>Rhabditida</taxon>
        <taxon>Tylenchina</taxon>
        <taxon>Tylenchomorpha</taxon>
        <taxon>Tylenchoidea</taxon>
        <taxon>Meloidogynidae</taxon>
        <taxon>Meloidogyninae</taxon>
        <taxon>Meloidogyne</taxon>
        <taxon>Meloidogyne incognita group</taxon>
    </lineage>
</organism>
<dbReference type="Proteomes" id="UP000887563">
    <property type="component" value="Unplaced"/>
</dbReference>
<reference evidence="2" key="1">
    <citation type="submission" date="2022-11" db="UniProtKB">
        <authorList>
            <consortium name="WormBaseParasite"/>
        </authorList>
    </citation>
    <scope>IDENTIFICATION</scope>
</reference>
<proteinExistence type="predicted"/>
<protein>
    <submittedName>
        <fullName evidence="2">Candidate secreted effector</fullName>
    </submittedName>
</protein>
<accession>A0A914KQH0</accession>